<protein>
    <submittedName>
        <fullName evidence="1">Galactinol synthase</fullName>
        <ecNumber evidence="1">2.4.1.123</ecNumber>
    </submittedName>
</protein>
<dbReference type="GO" id="GO:0047216">
    <property type="term" value="F:inositol 3-alpha-galactosyltransferase activity"/>
    <property type="evidence" value="ECO:0007669"/>
    <property type="project" value="UniProtKB-EC"/>
</dbReference>
<accession>Q6U2M8</accession>
<sequence length="30" mass="2968">MSPAAATETAIESTGAPKRAFVTFLAGNGT</sequence>
<keyword evidence="1" id="KW-0328">Glycosyltransferase</keyword>
<gene>
    <name evidence="1" type="primary">GAS1</name>
</gene>
<dbReference type="EC" id="2.4.1.123" evidence="1"/>
<dbReference type="EMBL" id="AY379781">
    <property type="protein sequence ID" value="AAQ74883.1"/>
    <property type="molecule type" value="Genomic_DNA"/>
</dbReference>
<organism evidence="1">
    <name type="scientific">Seyrigia humbertii</name>
    <dbReference type="NCBI Taxonomy" id="244770"/>
    <lineage>
        <taxon>Eukaryota</taxon>
        <taxon>Viridiplantae</taxon>
        <taxon>Streptophyta</taxon>
        <taxon>Embryophyta</taxon>
        <taxon>Tracheophyta</taxon>
        <taxon>Spermatophyta</taxon>
        <taxon>Magnoliopsida</taxon>
        <taxon>eudicotyledons</taxon>
        <taxon>Gunneridae</taxon>
        <taxon>Pentapetalae</taxon>
        <taxon>rosids</taxon>
        <taxon>fabids</taxon>
        <taxon>Cucurbitales</taxon>
        <taxon>Cucurbitaceae</taxon>
        <taxon>Coniandreae</taxon>
        <taxon>Seyrigia</taxon>
    </lineage>
</organism>
<reference evidence="1" key="1">
    <citation type="journal article" date="2003" name="Plant Physiol.">
        <title>Functional and phylogenetic analyses of a conserved regulatory program in the phloem of minor veins.</title>
        <authorList>
            <person name="Ayre B.G."/>
            <person name="Blair J.E."/>
            <person name="Turgeon R."/>
        </authorList>
    </citation>
    <scope>NUCLEOTIDE SEQUENCE</scope>
</reference>
<name>Q6U2M8_9ROSI</name>
<dbReference type="AlphaFoldDB" id="Q6U2M8"/>
<dbReference type="CAZy" id="GT8">
    <property type="family name" value="Glycosyltransferase Family 8"/>
</dbReference>
<proteinExistence type="predicted"/>
<evidence type="ECO:0000313" key="1">
    <source>
        <dbReference type="EMBL" id="AAQ74883.1"/>
    </source>
</evidence>
<feature type="non-terminal residue" evidence="1">
    <location>
        <position position="30"/>
    </location>
</feature>
<keyword evidence="1" id="KW-0808">Transferase</keyword>